<reference evidence="2" key="1">
    <citation type="submission" date="2016-11" db="EMBL/GenBank/DDBJ databases">
        <authorList>
            <person name="Varghese N."/>
            <person name="Submissions S."/>
        </authorList>
    </citation>
    <scope>NUCLEOTIDE SEQUENCE [LARGE SCALE GENOMIC DNA]</scope>
    <source>
        <strain evidence="2">DSM 19978</strain>
    </source>
</reference>
<dbReference type="STRING" id="468056.SAMN05443549_1011085"/>
<evidence type="ECO:0000313" key="1">
    <source>
        <dbReference type="EMBL" id="SHF98530.1"/>
    </source>
</evidence>
<dbReference type="Gene3D" id="3.80.10.10">
    <property type="entry name" value="Ribonuclease Inhibitor"/>
    <property type="match status" value="1"/>
</dbReference>
<dbReference type="Proteomes" id="UP000184516">
    <property type="component" value="Unassembled WGS sequence"/>
</dbReference>
<keyword evidence="2" id="KW-1185">Reference proteome</keyword>
<accession>A0A1M5G3Z9</accession>
<name>A0A1M5G3Z9_9FLAO</name>
<proteinExistence type="predicted"/>
<evidence type="ECO:0008006" key="3">
    <source>
        <dbReference type="Google" id="ProtNLM"/>
    </source>
</evidence>
<dbReference type="AlphaFoldDB" id="A0A1M5G3Z9"/>
<evidence type="ECO:0000313" key="2">
    <source>
        <dbReference type="Proteomes" id="UP000184516"/>
    </source>
</evidence>
<gene>
    <name evidence="1" type="ORF">SAMN05443549_1011085</name>
</gene>
<dbReference type="OrthoDB" id="5965518at2"/>
<sequence>MTNEEKTTDRYKLSQFYKGKDFETNYVKLQQFDNAKINSENIHIQSLSFLYNTLKSKDKVEINSKWTNLFPKLDKVKRLKITFGINQDMFNIICEIPNLEELIIDTSKVIDLTQLENIKNLNRLEIDSFTKLTNISILEKIKLKQLRIENCFKIENYEIVEKIESLIGLSLNGYCWGPKNLKIKTIEQFVKLKNLKHLDLSTTSLEDKNSIFKILEIESLERFDITGSFKPEIVEEIKRKHSNLVAGFFTDWDFKNKKMFDGKSW</sequence>
<protein>
    <recommendedName>
        <fullName evidence="3">Leucine Rich repeat-containing protein</fullName>
    </recommendedName>
</protein>
<dbReference type="InterPro" id="IPR032675">
    <property type="entry name" value="LRR_dom_sf"/>
</dbReference>
<organism evidence="1 2">
    <name type="scientific">Flavobacterium fluvii</name>
    <dbReference type="NCBI Taxonomy" id="468056"/>
    <lineage>
        <taxon>Bacteria</taxon>
        <taxon>Pseudomonadati</taxon>
        <taxon>Bacteroidota</taxon>
        <taxon>Flavobacteriia</taxon>
        <taxon>Flavobacteriales</taxon>
        <taxon>Flavobacteriaceae</taxon>
        <taxon>Flavobacterium</taxon>
    </lineage>
</organism>
<dbReference type="RefSeq" id="WP_073368452.1">
    <property type="nucleotide sequence ID" value="NZ_FQWB01000001.1"/>
</dbReference>
<dbReference type="SUPFAM" id="SSF52047">
    <property type="entry name" value="RNI-like"/>
    <property type="match status" value="1"/>
</dbReference>
<dbReference type="EMBL" id="FQWB01000001">
    <property type="protein sequence ID" value="SHF98530.1"/>
    <property type="molecule type" value="Genomic_DNA"/>
</dbReference>